<name>A0ABQ1WVK5_9FLAO</name>
<dbReference type="EMBL" id="BMIX01000014">
    <property type="protein sequence ID" value="GGG46454.1"/>
    <property type="molecule type" value="Genomic_DNA"/>
</dbReference>
<organism evidence="2 3">
    <name type="scientific">Christiangramia forsetii</name>
    <dbReference type="NCBI Taxonomy" id="411153"/>
    <lineage>
        <taxon>Bacteria</taxon>
        <taxon>Pseudomonadati</taxon>
        <taxon>Bacteroidota</taxon>
        <taxon>Flavobacteriia</taxon>
        <taxon>Flavobacteriales</taxon>
        <taxon>Flavobacteriaceae</taxon>
        <taxon>Christiangramia</taxon>
    </lineage>
</organism>
<evidence type="ECO:0000313" key="2">
    <source>
        <dbReference type="EMBL" id="GGG46454.1"/>
    </source>
</evidence>
<gene>
    <name evidence="2" type="ORF">GCM10011532_32910</name>
</gene>
<evidence type="ECO:0000313" key="3">
    <source>
        <dbReference type="Proteomes" id="UP000605733"/>
    </source>
</evidence>
<feature type="domain" description="DUF4382" evidence="1">
    <location>
        <begin position="55"/>
        <end position="185"/>
    </location>
</feature>
<sequence>MNLTNAFNCAQNYLCMLFKNLSRLGLLLGLILFVSCSEDDSMEETNTGGEANATAVYITDSPIDETNVDAVFITVSEVKINGKTIEGFNKTTLEISSLTQGRTELLGELELEAGMTSDITLMLSETDASENGPGNYVVTSGGEKVEIGASSEINVNDQVEIIGDAQNEVVLDFDLRKSLKQDGESYSFVSESQLESSIRAVNSMNTGIVTGNVDNTSEANGDVVVAYAYKKGEFEESETSTNSEGVNFSNAVSSSAVSRSNGEFEIHFLEEGDYELHFASYSDENSDGKLEFSGMVEADTASSIDLSGFTVEANSEVNLQISFTGLLGL</sequence>
<dbReference type="Proteomes" id="UP000605733">
    <property type="component" value="Unassembled WGS sequence"/>
</dbReference>
<accession>A0ABQ1WVK5</accession>
<dbReference type="Pfam" id="PF14321">
    <property type="entry name" value="DUF4382"/>
    <property type="match status" value="1"/>
</dbReference>
<protein>
    <recommendedName>
        <fullName evidence="1">DUF4382 domain-containing protein</fullName>
    </recommendedName>
</protein>
<comment type="caution">
    <text evidence="2">The sequence shown here is derived from an EMBL/GenBank/DDBJ whole genome shotgun (WGS) entry which is preliminary data.</text>
</comment>
<keyword evidence="3" id="KW-1185">Reference proteome</keyword>
<proteinExistence type="predicted"/>
<evidence type="ECO:0000259" key="1">
    <source>
        <dbReference type="Pfam" id="PF14321"/>
    </source>
</evidence>
<reference evidence="3" key="1">
    <citation type="journal article" date="2019" name="Int. J. Syst. Evol. Microbiol.">
        <title>The Global Catalogue of Microorganisms (GCM) 10K type strain sequencing project: providing services to taxonomists for standard genome sequencing and annotation.</title>
        <authorList>
            <consortium name="The Broad Institute Genomics Platform"/>
            <consortium name="The Broad Institute Genome Sequencing Center for Infectious Disease"/>
            <person name="Wu L."/>
            <person name="Ma J."/>
        </authorList>
    </citation>
    <scope>NUCLEOTIDE SEQUENCE [LARGE SCALE GENOMIC DNA]</scope>
    <source>
        <strain evidence="3">CGMCC 1.15422</strain>
    </source>
</reference>
<dbReference type="InterPro" id="IPR025491">
    <property type="entry name" value="DUF4382"/>
</dbReference>